<evidence type="ECO:0000313" key="14">
    <source>
        <dbReference type="EMBL" id="KAL1566975.1"/>
    </source>
</evidence>
<dbReference type="InterPro" id="IPR033131">
    <property type="entry name" value="Pectinesterase_Asp_AS"/>
</dbReference>
<dbReference type="PANTHER" id="PTHR31321">
    <property type="entry name" value="ACYL-COA THIOESTER HYDROLASE YBHC-RELATED"/>
    <property type="match status" value="1"/>
</dbReference>
<keyword evidence="15" id="KW-1185">Reference proteome</keyword>
<evidence type="ECO:0000256" key="2">
    <source>
        <dbReference type="ARBA" id="ARBA00005184"/>
    </source>
</evidence>
<proteinExistence type="inferred from homology"/>
<evidence type="ECO:0000256" key="9">
    <source>
        <dbReference type="ARBA" id="ARBA00023085"/>
    </source>
</evidence>
<dbReference type="SUPFAM" id="SSF51126">
    <property type="entry name" value="Pectin lyase-like"/>
    <property type="match status" value="1"/>
</dbReference>
<evidence type="ECO:0000313" key="15">
    <source>
        <dbReference type="Proteomes" id="UP001567538"/>
    </source>
</evidence>
<dbReference type="Gene3D" id="2.160.20.10">
    <property type="entry name" value="Single-stranded right-handed beta-helix, Pectin lyase-like"/>
    <property type="match status" value="1"/>
</dbReference>
<evidence type="ECO:0000256" key="7">
    <source>
        <dbReference type="ARBA" id="ARBA00022729"/>
    </source>
</evidence>
<keyword evidence="5" id="KW-0134">Cell wall</keyword>
<name>A0ABD1IEY4_SALDI</name>
<dbReference type="GO" id="GO:0030599">
    <property type="term" value="F:pectinesterase activity"/>
    <property type="evidence" value="ECO:0007669"/>
    <property type="project" value="UniProtKB-UniRule"/>
</dbReference>
<dbReference type="InterPro" id="IPR000070">
    <property type="entry name" value="Pectinesterase_cat"/>
</dbReference>
<evidence type="ECO:0000256" key="3">
    <source>
        <dbReference type="ARBA" id="ARBA00008891"/>
    </source>
</evidence>
<dbReference type="FunFam" id="2.160.20.10:FF:000008">
    <property type="entry name" value="Pectinesterase"/>
    <property type="match status" value="1"/>
</dbReference>
<keyword evidence="6" id="KW-0964">Secreted</keyword>
<dbReference type="EC" id="3.1.1.11" evidence="4 12"/>
<evidence type="ECO:0000256" key="12">
    <source>
        <dbReference type="RuleBase" id="RU000589"/>
    </source>
</evidence>
<evidence type="ECO:0000256" key="10">
    <source>
        <dbReference type="ARBA" id="ARBA00047928"/>
    </source>
</evidence>
<dbReference type="PANTHER" id="PTHR31321:SF31">
    <property type="entry name" value="PECTINESTERASE QRT1"/>
    <property type="match status" value="1"/>
</dbReference>
<dbReference type="GO" id="GO:0045490">
    <property type="term" value="P:pectin catabolic process"/>
    <property type="evidence" value="ECO:0007669"/>
    <property type="project" value="UniProtKB-UniRule"/>
</dbReference>
<feature type="active site" evidence="11">
    <location>
        <position position="191"/>
    </location>
</feature>
<comment type="caution">
    <text evidence="14">The sequence shown here is derived from an EMBL/GenBank/DDBJ whole genome shotgun (WGS) entry which is preliminary data.</text>
</comment>
<dbReference type="PROSITE" id="PS00503">
    <property type="entry name" value="PECTINESTERASE_2"/>
    <property type="match status" value="1"/>
</dbReference>
<dbReference type="Pfam" id="PF01095">
    <property type="entry name" value="Pectinesterase"/>
    <property type="match status" value="1"/>
</dbReference>
<dbReference type="EMBL" id="JBEAFC010000002">
    <property type="protein sequence ID" value="KAL1566975.1"/>
    <property type="molecule type" value="Genomic_DNA"/>
</dbReference>
<evidence type="ECO:0000256" key="5">
    <source>
        <dbReference type="ARBA" id="ARBA00022512"/>
    </source>
</evidence>
<comment type="pathway">
    <text evidence="2 12">Glycan metabolism; pectin degradation; 2-dehydro-3-deoxy-D-gluconate from pectin: step 1/5.</text>
</comment>
<evidence type="ECO:0000256" key="11">
    <source>
        <dbReference type="PROSITE-ProRule" id="PRU10040"/>
    </source>
</evidence>
<dbReference type="GO" id="GO:0042545">
    <property type="term" value="P:cell wall modification"/>
    <property type="evidence" value="ECO:0007669"/>
    <property type="project" value="UniProtKB-UniRule"/>
</dbReference>
<evidence type="ECO:0000256" key="8">
    <source>
        <dbReference type="ARBA" id="ARBA00022801"/>
    </source>
</evidence>
<keyword evidence="8 12" id="KW-0378">Hydrolase</keyword>
<evidence type="ECO:0000259" key="13">
    <source>
        <dbReference type="Pfam" id="PF01095"/>
    </source>
</evidence>
<keyword evidence="7" id="KW-0732">Signal</keyword>
<evidence type="ECO:0000256" key="1">
    <source>
        <dbReference type="ARBA" id="ARBA00004191"/>
    </source>
</evidence>
<reference evidence="14 15" key="1">
    <citation type="submission" date="2024-06" db="EMBL/GenBank/DDBJ databases">
        <title>A chromosome level genome sequence of Diviner's sage (Salvia divinorum).</title>
        <authorList>
            <person name="Ford S.A."/>
            <person name="Ro D.-K."/>
            <person name="Ness R.W."/>
            <person name="Phillips M.A."/>
        </authorList>
    </citation>
    <scope>NUCLEOTIDE SEQUENCE [LARGE SCALE GENOMIC DNA]</scope>
    <source>
        <strain evidence="14">SAF-2024a</strain>
        <tissue evidence="14">Leaf</tissue>
    </source>
</reference>
<organism evidence="14 15">
    <name type="scientific">Salvia divinorum</name>
    <name type="common">Maria pastora</name>
    <name type="synonym">Diviner's sage</name>
    <dbReference type="NCBI Taxonomy" id="28513"/>
    <lineage>
        <taxon>Eukaryota</taxon>
        <taxon>Viridiplantae</taxon>
        <taxon>Streptophyta</taxon>
        <taxon>Embryophyta</taxon>
        <taxon>Tracheophyta</taxon>
        <taxon>Spermatophyta</taxon>
        <taxon>Magnoliopsida</taxon>
        <taxon>eudicotyledons</taxon>
        <taxon>Gunneridae</taxon>
        <taxon>Pentapetalae</taxon>
        <taxon>asterids</taxon>
        <taxon>lamiids</taxon>
        <taxon>Lamiales</taxon>
        <taxon>Lamiaceae</taxon>
        <taxon>Nepetoideae</taxon>
        <taxon>Mentheae</taxon>
        <taxon>Salviinae</taxon>
        <taxon>Salvia</taxon>
        <taxon>Salvia subgen. Calosphace</taxon>
    </lineage>
</organism>
<evidence type="ECO:0000256" key="4">
    <source>
        <dbReference type="ARBA" id="ARBA00013229"/>
    </source>
</evidence>
<accession>A0ABD1IEY4</accession>
<comment type="subcellular location">
    <subcellularLocation>
        <location evidence="1">Secreted</location>
        <location evidence="1">Cell wall</location>
    </subcellularLocation>
</comment>
<protein>
    <recommendedName>
        <fullName evidence="4 12">Pectinesterase</fullName>
        <ecNumber evidence="4 12">3.1.1.11</ecNumber>
    </recommendedName>
</protein>
<dbReference type="InterPro" id="IPR012334">
    <property type="entry name" value="Pectin_lyas_fold"/>
</dbReference>
<comment type="catalytic activity">
    <reaction evidence="10 12">
        <text>[(1-&gt;4)-alpha-D-galacturonosyl methyl ester](n) + n H2O = [(1-&gt;4)-alpha-D-galacturonosyl](n) + n methanol + n H(+)</text>
        <dbReference type="Rhea" id="RHEA:22380"/>
        <dbReference type="Rhea" id="RHEA-COMP:14570"/>
        <dbReference type="Rhea" id="RHEA-COMP:14573"/>
        <dbReference type="ChEBI" id="CHEBI:15377"/>
        <dbReference type="ChEBI" id="CHEBI:15378"/>
        <dbReference type="ChEBI" id="CHEBI:17790"/>
        <dbReference type="ChEBI" id="CHEBI:140522"/>
        <dbReference type="ChEBI" id="CHEBI:140523"/>
        <dbReference type="EC" id="3.1.1.11"/>
    </reaction>
</comment>
<feature type="domain" description="Pectinesterase catalytic" evidence="13">
    <location>
        <begin position="31"/>
        <end position="322"/>
    </location>
</feature>
<comment type="similarity">
    <text evidence="3">Belongs to the pectinesterase family.</text>
</comment>
<gene>
    <name evidence="14" type="ORF">AAHA92_02507</name>
</gene>
<keyword evidence="9 12" id="KW-0063">Aspartyl esterase</keyword>
<sequence>MGFSSYISWDDLKVEGGKLETQNAAGRKRIIVVDQTGKGDCLTVQAAVDMVPHHNPHRLKIYILPGLYSEKVNVPASKPYVSFIGDPERAEATVIAWHNRASDLDENGDEIGTFRSASVTVEADYFCAAGITFQNTVQFSAGARGNQAVALRISGDNSVLYKSRFLGSQDTLLDESGTHFFYKCLVQGSIDFIFGSARSLYMECTLSVIGESFAIAAQRRETDNDDGVFSFVNCTIHGGGGGGVFLGRAWGDYSRVVYSYSELDIDVKPQGWDDWGKPSRQKTVLFGEYKCRGKGADRSGRAAWSKALTHHEAQPYLDLTFIAARQWLRL</sequence>
<evidence type="ECO:0000256" key="6">
    <source>
        <dbReference type="ARBA" id="ARBA00022525"/>
    </source>
</evidence>
<dbReference type="InterPro" id="IPR011050">
    <property type="entry name" value="Pectin_lyase_fold/virulence"/>
</dbReference>
<dbReference type="Proteomes" id="UP001567538">
    <property type="component" value="Unassembled WGS sequence"/>
</dbReference>
<dbReference type="AlphaFoldDB" id="A0ABD1IEY4"/>